<proteinExistence type="predicted"/>
<dbReference type="RefSeq" id="XP_013894508.1">
    <property type="nucleotide sequence ID" value="XM_014039054.1"/>
</dbReference>
<evidence type="ECO:0000313" key="6">
    <source>
        <dbReference type="Proteomes" id="UP000054498"/>
    </source>
</evidence>
<keyword evidence="2" id="KW-0411">Iron-sulfur</keyword>
<dbReference type="PANTHER" id="PTHR30454">
    <property type="entry name" value="4-HYDROXY-3-METHYLBUT-2-EN-1-YL DIPHOSPHATE SYNTHASE"/>
    <property type="match status" value="1"/>
</dbReference>
<gene>
    <name evidence="5" type="ORF">MNEG_12472</name>
</gene>
<feature type="compositionally biased region" description="Low complexity" evidence="3">
    <location>
        <begin position="95"/>
        <end position="109"/>
    </location>
</feature>
<evidence type="ECO:0000256" key="3">
    <source>
        <dbReference type="SAM" id="MobiDB-lite"/>
    </source>
</evidence>
<dbReference type="Proteomes" id="UP000054498">
    <property type="component" value="Unassembled WGS sequence"/>
</dbReference>
<sequence>MTTTDTRDVAKTVEQVKRCADAGADIVRITVQGRREAEACMKIREQLFKDGYDTPLVADIHFQPAVAMMVAEAFEKVKQLWRGAHGKARGSKTGASAQKKVQKASKCAAEMNGTRV</sequence>
<organism evidence="5 6">
    <name type="scientific">Monoraphidium neglectum</name>
    <dbReference type="NCBI Taxonomy" id="145388"/>
    <lineage>
        <taxon>Eukaryota</taxon>
        <taxon>Viridiplantae</taxon>
        <taxon>Chlorophyta</taxon>
        <taxon>core chlorophytes</taxon>
        <taxon>Chlorophyceae</taxon>
        <taxon>CS clade</taxon>
        <taxon>Sphaeropleales</taxon>
        <taxon>Selenastraceae</taxon>
        <taxon>Monoraphidium</taxon>
    </lineage>
</organism>
<dbReference type="KEGG" id="mng:MNEG_12472"/>
<evidence type="ECO:0000313" key="5">
    <source>
        <dbReference type="EMBL" id="KIY95488.1"/>
    </source>
</evidence>
<dbReference type="Gene3D" id="3.20.20.20">
    <property type="entry name" value="Dihydropteroate synthase-like"/>
    <property type="match status" value="1"/>
</dbReference>
<dbReference type="GO" id="GO:0051539">
    <property type="term" value="F:4 iron, 4 sulfur cluster binding"/>
    <property type="evidence" value="ECO:0007669"/>
    <property type="project" value="UniProtKB-KW"/>
</dbReference>
<dbReference type="InterPro" id="IPR011005">
    <property type="entry name" value="Dihydropteroate_synth-like_sf"/>
</dbReference>
<feature type="domain" description="IspG TIM-barrel" evidence="4">
    <location>
        <begin position="1"/>
        <end position="78"/>
    </location>
</feature>
<dbReference type="GO" id="GO:0046429">
    <property type="term" value="F:4-hydroxy-3-methylbut-2-en-1-yl diphosphate synthase activity (ferredoxin)"/>
    <property type="evidence" value="ECO:0007669"/>
    <property type="project" value="InterPro"/>
</dbReference>
<dbReference type="GO" id="GO:0016114">
    <property type="term" value="P:terpenoid biosynthetic process"/>
    <property type="evidence" value="ECO:0007669"/>
    <property type="project" value="InterPro"/>
</dbReference>
<dbReference type="InterPro" id="IPR058578">
    <property type="entry name" value="IspG_TIM"/>
</dbReference>
<dbReference type="EMBL" id="KK103482">
    <property type="protein sequence ID" value="KIY95488.1"/>
    <property type="molecule type" value="Genomic_DNA"/>
</dbReference>
<dbReference type="GeneID" id="25729838"/>
<dbReference type="GO" id="GO:0009507">
    <property type="term" value="C:chloroplast"/>
    <property type="evidence" value="ECO:0007669"/>
    <property type="project" value="TreeGrafter"/>
</dbReference>
<dbReference type="OrthoDB" id="429167at2759"/>
<evidence type="ECO:0000256" key="2">
    <source>
        <dbReference type="ARBA" id="ARBA00022485"/>
    </source>
</evidence>
<evidence type="ECO:0000259" key="4">
    <source>
        <dbReference type="Pfam" id="PF04551"/>
    </source>
</evidence>
<feature type="region of interest" description="Disordered" evidence="3">
    <location>
        <begin position="85"/>
        <end position="116"/>
    </location>
</feature>
<dbReference type="STRING" id="145388.A0A0D2KI61"/>
<keyword evidence="2" id="KW-0004">4Fe-4S</keyword>
<protein>
    <recommendedName>
        <fullName evidence="4">IspG TIM-barrel domain-containing protein</fullName>
    </recommendedName>
</protein>
<dbReference type="AlphaFoldDB" id="A0A0D2KI61"/>
<comment type="cofactor">
    <cofactor evidence="1">
        <name>[4Fe-4S] cluster</name>
        <dbReference type="ChEBI" id="CHEBI:49883"/>
    </cofactor>
</comment>
<accession>A0A0D2KI61</accession>
<name>A0A0D2KI61_9CHLO</name>
<dbReference type="InterPro" id="IPR004588">
    <property type="entry name" value="IspG_bac-typ"/>
</dbReference>
<evidence type="ECO:0000256" key="1">
    <source>
        <dbReference type="ARBA" id="ARBA00001966"/>
    </source>
</evidence>
<dbReference type="GO" id="GO:0019288">
    <property type="term" value="P:isopentenyl diphosphate biosynthetic process, methylerythritol 4-phosphate pathway"/>
    <property type="evidence" value="ECO:0007669"/>
    <property type="project" value="TreeGrafter"/>
</dbReference>
<keyword evidence="2" id="KW-0408">Iron</keyword>
<dbReference type="PANTHER" id="PTHR30454:SF0">
    <property type="entry name" value="4-HYDROXY-3-METHYLBUT-2-EN-1-YL DIPHOSPHATE SYNTHASE (FERREDOXIN), CHLOROPLASTIC"/>
    <property type="match status" value="1"/>
</dbReference>
<keyword evidence="2" id="KW-0479">Metal-binding</keyword>
<keyword evidence="6" id="KW-1185">Reference proteome</keyword>
<dbReference type="Pfam" id="PF04551">
    <property type="entry name" value="GcpE"/>
    <property type="match status" value="1"/>
</dbReference>
<reference evidence="5 6" key="1">
    <citation type="journal article" date="2013" name="BMC Genomics">
        <title>Reconstruction of the lipid metabolism for the microalga Monoraphidium neglectum from its genome sequence reveals characteristics suitable for biofuel production.</title>
        <authorList>
            <person name="Bogen C."/>
            <person name="Al-Dilaimi A."/>
            <person name="Albersmeier A."/>
            <person name="Wichmann J."/>
            <person name="Grundmann M."/>
            <person name="Rupp O."/>
            <person name="Lauersen K.J."/>
            <person name="Blifernez-Klassen O."/>
            <person name="Kalinowski J."/>
            <person name="Goesmann A."/>
            <person name="Mussgnug J.H."/>
            <person name="Kruse O."/>
        </authorList>
    </citation>
    <scope>NUCLEOTIDE SEQUENCE [LARGE SCALE GENOMIC DNA]</scope>
    <source>
        <strain evidence="5 6">SAG 48.87</strain>
    </source>
</reference>